<dbReference type="AlphaFoldDB" id="A0AB37K9P0"/>
<name>A0AB37K9P0_NEIME</name>
<sequence>MKYIPNSFQIANAVVDDFLCRMSGNAWKCYAVIVRKTTGWQKEIDYISVSQFKTLTGIKSDVTVADALKELVELNLIASVKRHGQVTGYRINMPEPSPENGGTATPKNWVHPKNGTTPKNWGVLPPENGGTTTPKNWGSTKHTTKPTNTKHSISASAAADAPLPAKHSENGERAATVKAKPTRHETELALLADYGITGQVAADFLQVRKAKRQPLTETAMRLIAADAEKCGMTALQAVEYAIGNGWGSFRAEWLQNKTFGRSGNRGGLTHNQTAAVLDARSYGDMPTTDF</sequence>
<proteinExistence type="predicted"/>
<dbReference type="Gene3D" id="1.10.10.10">
    <property type="entry name" value="Winged helix-like DNA-binding domain superfamily/Winged helix DNA-binding domain"/>
    <property type="match status" value="1"/>
</dbReference>
<gene>
    <name evidence="3" type="ORF">CIJ84_02320</name>
</gene>
<reference evidence="3 4" key="1">
    <citation type="submission" date="2017-08" db="EMBL/GenBank/DDBJ databases">
        <title>Meningococcal Conjunctivitis and Endemic Carriage at a Military Recruit Training Center.</title>
        <authorList>
            <person name="Bobb A.J."/>
            <person name="Galac M.R."/>
            <person name="Snesrud E."/>
            <person name="Clagett C.D."/>
        </authorList>
    </citation>
    <scope>NUCLEOTIDE SEQUENCE [LARGE SCALE GENOMIC DNA]</scope>
    <source>
        <strain evidence="3 4">MRSN431200</strain>
    </source>
</reference>
<feature type="region of interest" description="Disordered" evidence="1">
    <location>
        <begin position="89"/>
        <end position="181"/>
    </location>
</feature>
<protein>
    <recommendedName>
        <fullName evidence="2">Bacteriophage lambda Replication protein O N-terminal domain-containing protein</fullName>
    </recommendedName>
</protein>
<dbReference type="Proteomes" id="UP000260504">
    <property type="component" value="Unassembled WGS sequence"/>
</dbReference>
<dbReference type="GO" id="GO:0006260">
    <property type="term" value="P:DNA replication"/>
    <property type="evidence" value="ECO:0007669"/>
    <property type="project" value="InterPro"/>
</dbReference>
<feature type="compositionally biased region" description="Low complexity" evidence="1">
    <location>
        <begin position="145"/>
        <end position="165"/>
    </location>
</feature>
<evidence type="ECO:0000259" key="2">
    <source>
        <dbReference type="Pfam" id="PF04492"/>
    </source>
</evidence>
<dbReference type="EMBL" id="NVYQ01000028">
    <property type="protein sequence ID" value="RGB18729.1"/>
    <property type="molecule type" value="Genomic_DNA"/>
</dbReference>
<feature type="domain" description="Bacteriophage lambda Replication protein O N-terminal" evidence="2">
    <location>
        <begin position="9"/>
        <end position="81"/>
    </location>
</feature>
<dbReference type="RefSeq" id="WP_002238712.1">
    <property type="nucleotide sequence ID" value="NZ_JABALM010000007.1"/>
</dbReference>
<evidence type="ECO:0000256" key="1">
    <source>
        <dbReference type="SAM" id="MobiDB-lite"/>
    </source>
</evidence>
<comment type="caution">
    <text evidence="3">The sequence shown here is derived from an EMBL/GenBank/DDBJ whole genome shotgun (WGS) entry which is preliminary data.</text>
</comment>
<organism evidence="3 4">
    <name type="scientific">Neisseria meningitidis</name>
    <dbReference type="NCBI Taxonomy" id="487"/>
    <lineage>
        <taxon>Bacteria</taxon>
        <taxon>Pseudomonadati</taxon>
        <taxon>Pseudomonadota</taxon>
        <taxon>Betaproteobacteria</taxon>
        <taxon>Neisseriales</taxon>
        <taxon>Neisseriaceae</taxon>
        <taxon>Neisseria</taxon>
    </lineage>
</organism>
<feature type="compositionally biased region" description="Polar residues" evidence="1">
    <location>
        <begin position="129"/>
        <end position="139"/>
    </location>
</feature>
<evidence type="ECO:0000313" key="3">
    <source>
        <dbReference type="EMBL" id="RGB18729.1"/>
    </source>
</evidence>
<accession>A0AB37K9P0</accession>
<evidence type="ECO:0000313" key="4">
    <source>
        <dbReference type="Proteomes" id="UP000260504"/>
    </source>
</evidence>
<dbReference type="InterPro" id="IPR006497">
    <property type="entry name" value="Phage_lambda_VrpO_N"/>
</dbReference>
<dbReference type="InterPro" id="IPR036388">
    <property type="entry name" value="WH-like_DNA-bd_sf"/>
</dbReference>
<dbReference type="Pfam" id="PF04492">
    <property type="entry name" value="Phage_rep_O"/>
    <property type="match status" value="1"/>
</dbReference>